<organism evidence="2 3">
    <name type="scientific">Mediterranea massiliensis</name>
    <dbReference type="NCBI Taxonomy" id="1841865"/>
    <lineage>
        <taxon>Bacteria</taxon>
        <taxon>Pseudomonadati</taxon>
        <taxon>Bacteroidota</taxon>
        <taxon>Bacteroidia</taxon>
        <taxon>Bacteroidales</taxon>
        <taxon>Bacteroidaceae</taxon>
        <taxon>Mediterranea</taxon>
    </lineage>
</organism>
<evidence type="ECO:0000313" key="3">
    <source>
        <dbReference type="Proteomes" id="UP000766986"/>
    </source>
</evidence>
<gene>
    <name evidence="2" type="ORF">H7U35_13975</name>
</gene>
<protein>
    <submittedName>
        <fullName evidence="2">Uncharacterized protein</fullName>
    </submittedName>
</protein>
<keyword evidence="3" id="KW-1185">Reference proteome</keyword>
<reference evidence="2 3" key="1">
    <citation type="journal article" date="2021" name="Sci. Rep.">
        <title>The distribution of antibiotic resistance genes in chicken gut microbiota commensals.</title>
        <authorList>
            <person name="Juricova H."/>
            <person name="Matiasovicova J."/>
            <person name="Kubasova T."/>
            <person name="Cejkova D."/>
            <person name="Rychlik I."/>
        </authorList>
    </citation>
    <scope>NUCLEOTIDE SEQUENCE [LARGE SCALE GENOMIC DNA]</scope>
    <source>
        <strain evidence="2 3">An772</strain>
    </source>
</reference>
<evidence type="ECO:0000313" key="2">
    <source>
        <dbReference type="EMBL" id="MBM6736306.1"/>
    </source>
</evidence>
<evidence type="ECO:0000256" key="1">
    <source>
        <dbReference type="SAM" id="Coils"/>
    </source>
</evidence>
<accession>A0ABS2E3W2</accession>
<proteinExistence type="predicted"/>
<sequence length="126" mass="14983">MGTTDFILAVVSAIGGMEAVKWAVHTWMHRKTEKRKQAAEASAAEMENYHKQVDWLQNRLQECYAQMEQLHRKLRENQMELEDWIRRFNTLEVALQEAERWSCNKWDCPARQRNELLKPNSHEKNG</sequence>
<dbReference type="SUPFAM" id="SSF57997">
    <property type="entry name" value="Tropomyosin"/>
    <property type="match status" value="1"/>
</dbReference>
<dbReference type="EMBL" id="JACLYZ010000048">
    <property type="protein sequence ID" value="MBM6736306.1"/>
    <property type="molecule type" value="Genomic_DNA"/>
</dbReference>
<comment type="caution">
    <text evidence="2">The sequence shown here is derived from an EMBL/GenBank/DDBJ whole genome shotgun (WGS) entry which is preliminary data.</text>
</comment>
<name>A0ABS2E3W2_9BACT</name>
<dbReference type="Proteomes" id="UP000766986">
    <property type="component" value="Unassembled WGS sequence"/>
</dbReference>
<keyword evidence="1" id="KW-0175">Coiled coil</keyword>
<feature type="coiled-coil region" evidence="1">
    <location>
        <begin position="29"/>
        <end position="87"/>
    </location>
</feature>
<dbReference type="RefSeq" id="WP_205096465.1">
    <property type="nucleotide sequence ID" value="NZ_CALUIP010000009.1"/>
</dbReference>